<name>A0A0K1Q4E2_9BACT</name>
<keyword evidence="2" id="KW-1185">Reference proteome</keyword>
<evidence type="ECO:0000313" key="1">
    <source>
        <dbReference type="EMBL" id="AKV00603.1"/>
    </source>
</evidence>
<dbReference type="STRING" id="1391654.AKJ09_07266"/>
<reference evidence="1 2" key="1">
    <citation type="submission" date="2015-08" db="EMBL/GenBank/DDBJ databases">
        <authorList>
            <person name="Babu N.S."/>
            <person name="Beckwith C.J."/>
            <person name="Beseler K.G."/>
            <person name="Brison A."/>
            <person name="Carone J.V."/>
            <person name="Caskin T.P."/>
            <person name="Diamond M."/>
            <person name="Durham M.E."/>
            <person name="Foxe J.M."/>
            <person name="Go M."/>
            <person name="Henderson B.A."/>
            <person name="Jones I.B."/>
            <person name="McGettigan J.A."/>
            <person name="Micheletti S.J."/>
            <person name="Nasrallah M.E."/>
            <person name="Ortiz D."/>
            <person name="Piller C.R."/>
            <person name="Privatt S.R."/>
            <person name="Schneider S.L."/>
            <person name="Sharp S."/>
            <person name="Smith T.C."/>
            <person name="Stanton J.D."/>
            <person name="Ullery H.E."/>
            <person name="Wilson R.J."/>
            <person name="Serrano M.G."/>
            <person name="Buck G."/>
            <person name="Lee V."/>
            <person name="Wang Y."/>
            <person name="Carvalho R."/>
            <person name="Voegtly L."/>
            <person name="Shi R."/>
            <person name="Duckworth R."/>
            <person name="Johnson A."/>
            <person name="Loviza R."/>
            <person name="Walstead R."/>
            <person name="Shah Z."/>
            <person name="Kiflezghi M."/>
            <person name="Wade K."/>
            <person name="Ball S.L."/>
            <person name="Bradley K.W."/>
            <person name="Asai D.J."/>
            <person name="Bowman C.A."/>
            <person name="Russell D.A."/>
            <person name="Pope W.H."/>
            <person name="Jacobs-Sera D."/>
            <person name="Hendrix R.W."/>
            <person name="Hatfull G.F."/>
        </authorList>
    </citation>
    <scope>NUCLEOTIDE SEQUENCE [LARGE SCALE GENOMIC DNA]</scope>
    <source>
        <strain evidence="1 2">DSM 27648</strain>
    </source>
</reference>
<dbReference type="OrthoDB" id="574359at2"/>
<dbReference type="Proteomes" id="UP000064967">
    <property type="component" value="Chromosome"/>
</dbReference>
<dbReference type="AlphaFoldDB" id="A0A0K1Q4E2"/>
<sequence length="237" mass="27837">MTTNTNNHPVVTRSEWLRARKEFLNEEKEMTHLRDRLSEKRRNLPWVRVEEDYRFEGPRGKAKLADLFEGRSQLLVYHFMFAPEWEEGCKSCSFWADNFERSVVHLKQRDITFVAISRAPSEKLAAFEKRMGWTFPWYSTAGSSFNHDFSVSFTPEEVEKGTGTYNYGLMKPPISDMPGISVFYKDPSGAIFHTYSTFGRGIEGMNATYQYLDLVPKGRDENGKRAFWLRHWDRYEP</sequence>
<dbReference type="EMBL" id="CP012333">
    <property type="protein sequence ID" value="AKV00603.1"/>
    <property type="molecule type" value="Genomic_DNA"/>
</dbReference>
<organism evidence="1 2">
    <name type="scientific">Labilithrix luteola</name>
    <dbReference type="NCBI Taxonomy" id="1391654"/>
    <lineage>
        <taxon>Bacteria</taxon>
        <taxon>Pseudomonadati</taxon>
        <taxon>Myxococcota</taxon>
        <taxon>Polyangia</taxon>
        <taxon>Polyangiales</taxon>
        <taxon>Labilitrichaceae</taxon>
        <taxon>Labilithrix</taxon>
    </lineage>
</organism>
<evidence type="ECO:0008006" key="3">
    <source>
        <dbReference type="Google" id="ProtNLM"/>
    </source>
</evidence>
<protein>
    <recommendedName>
        <fullName evidence="3">DUF899 domain-containing protein</fullName>
    </recommendedName>
</protein>
<dbReference type="PATRIC" id="fig|1391654.3.peg.7381"/>
<dbReference type="Pfam" id="PF05988">
    <property type="entry name" value="DUF899"/>
    <property type="match status" value="1"/>
</dbReference>
<evidence type="ECO:0000313" key="2">
    <source>
        <dbReference type="Proteomes" id="UP000064967"/>
    </source>
</evidence>
<dbReference type="RefSeq" id="WP_146651867.1">
    <property type="nucleotide sequence ID" value="NZ_CP012333.1"/>
</dbReference>
<gene>
    <name evidence="1" type="ORF">AKJ09_07266</name>
</gene>
<accession>A0A0K1Q4E2</accession>
<dbReference type="InterPro" id="IPR010296">
    <property type="entry name" value="DUF899_thioredox"/>
</dbReference>
<proteinExistence type="predicted"/>
<dbReference type="SUPFAM" id="SSF52833">
    <property type="entry name" value="Thioredoxin-like"/>
    <property type="match status" value="1"/>
</dbReference>
<dbReference type="Gene3D" id="3.40.30.10">
    <property type="entry name" value="Glutaredoxin"/>
    <property type="match status" value="1"/>
</dbReference>
<dbReference type="InterPro" id="IPR036249">
    <property type="entry name" value="Thioredoxin-like_sf"/>
</dbReference>
<dbReference type="KEGG" id="llu:AKJ09_07266"/>